<keyword evidence="3" id="KW-1185">Reference proteome</keyword>
<evidence type="ECO:0000256" key="1">
    <source>
        <dbReference type="SAM" id="MobiDB-lite"/>
    </source>
</evidence>
<feature type="region of interest" description="Disordered" evidence="1">
    <location>
        <begin position="1"/>
        <end position="29"/>
    </location>
</feature>
<evidence type="ECO:0000313" key="3">
    <source>
        <dbReference type="Proteomes" id="UP000824469"/>
    </source>
</evidence>
<feature type="non-terminal residue" evidence="2">
    <location>
        <position position="53"/>
    </location>
</feature>
<gene>
    <name evidence="2" type="ORF">KI387_044689</name>
</gene>
<dbReference type="Proteomes" id="UP000824469">
    <property type="component" value="Unassembled WGS sequence"/>
</dbReference>
<protein>
    <submittedName>
        <fullName evidence="2">Uncharacterized protein</fullName>
    </submittedName>
</protein>
<dbReference type="EMBL" id="JAHRHJ020000007">
    <property type="protein sequence ID" value="KAH9310284.1"/>
    <property type="molecule type" value="Genomic_DNA"/>
</dbReference>
<feature type="compositionally biased region" description="Basic and acidic residues" evidence="1">
    <location>
        <begin position="1"/>
        <end position="15"/>
    </location>
</feature>
<name>A0AA38FTX7_TAXCH</name>
<accession>A0AA38FTX7</accession>
<comment type="caution">
    <text evidence="2">The sequence shown here is derived from an EMBL/GenBank/DDBJ whole genome shotgun (WGS) entry which is preliminary data.</text>
</comment>
<proteinExistence type="predicted"/>
<sequence length="53" mass="6340">MLETMMDRLHRKQEELSDMQNTASVKKDSMDSVVRALAKKFSIRKSHEEEEWE</sequence>
<evidence type="ECO:0000313" key="2">
    <source>
        <dbReference type="EMBL" id="KAH9310284.1"/>
    </source>
</evidence>
<organism evidence="2 3">
    <name type="scientific">Taxus chinensis</name>
    <name type="common">Chinese yew</name>
    <name type="synonym">Taxus wallichiana var. chinensis</name>
    <dbReference type="NCBI Taxonomy" id="29808"/>
    <lineage>
        <taxon>Eukaryota</taxon>
        <taxon>Viridiplantae</taxon>
        <taxon>Streptophyta</taxon>
        <taxon>Embryophyta</taxon>
        <taxon>Tracheophyta</taxon>
        <taxon>Spermatophyta</taxon>
        <taxon>Pinopsida</taxon>
        <taxon>Pinidae</taxon>
        <taxon>Conifers II</taxon>
        <taxon>Cupressales</taxon>
        <taxon>Taxaceae</taxon>
        <taxon>Taxus</taxon>
    </lineage>
</organism>
<dbReference type="AlphaFoldDB" id="A0AA38FTX7"/>
<reference evidence="2 3" key="1">
    <citation type="journal article" date="2021" name="Nat. Plants">
        <title>The Taxus genome provides insights into paclitaxel biosynthesis.</title>
        <authorList>
            <person name="Xiong X."/>
            <person name="Gou J."/>
            <person name="Liao Q."/>
            <person name="Li Y."/>
            <person name="Zhou Q."/>
            <person name="Bi G."/>
            <person name="Li C."/>
            <person name="Du R."/>
            <person name="Wang X."/>
            <person name="Sun T."/>
            <person name="Guo L."/>
            <person name="Liang H."/>
            <person name="Lu P."/>
            <person name="Wu Y."/>
            <person name="Zhang Z."/>
            <person name="Ro D.K."/>
            <person name="Shang Y."/>
            <person name="Huang S."/>
            <person name="Yan J."/>
        </authorList>
    </citation>
    <scope>NUCLEOTIDE SEQUENCE [LARGE SCALE GENOMIC DNA]</scope>
    <source>
        <strain evidence="2">Ta-2019</strain>
    </source>
</reference>